<keyword evidence="2" id="KW-1185">Reference proteome</keyword>
<organism evidence="1 2">
    <name type="scientific">Streptomyces cinerochromogenes</name>
    <dbReference type="NCBI Taxonomy" id="66422"/>
    <lineage>
        <taxon>Bacteria</taxon>
        <taxon>Bacillati</taxon>
        <taxon>Actinomycetota</taxon>
        <taxon>Actinomycetes</taxon>
        <taxon>Kitasatosporales</taxon>
        <taxon>Streptomycetaceae</taxon>
        <taxon>Streptomyces</taxon>
    </lineage>
</organism>
<dbReference type="RefSeq" id="WP_392820451.1">
    <property type="nucleotide sequence ID" value="NZ_JBICYV010000014.1"/>
</dbReference>
<name>A0ABW7BAA6_9ACTN</name>
<reference evidence="1 2" key="1">
    <citation type="submission" date="2024-10" db="EMBL/GenBank/DDBJ databases">
        <title>The Natural Products Discovery Center: Release of the First 8490 Sequenced Strains for Exploring Actinobacteria Biosynthetic Diversity.</title>
        <authorList>
            <person name="Kalkreuter E."/>
            <person name="Kautsar S.A."/>
            <person name="Yang D."/>
            <person name="Bader C.D."/>
            <person name="Teijaro C.N."/>
            <person name="Fluegel L."/>
            <person name="Davis C.M."/>
            <person name="Simpson J.R."/>
            <person name="Lauterbach L."/>
            <person name="Steele A.D."/>
            <person name="Gui C."/>
            <person name="Meng S."/>
            <person name="Li G."/>
            <person name="Viehrig K."/>
            <person name="Ye F."/>
            <person name="Su P."/>
            <person name="Kiefer A.F."/>
            <person name="Nichols A."/>
            <person name="Cepeda A.J."/>
            <person name="Yan W."/>
            <person name="Fan B."/>
            <person name="Jiang Y."/>
            <person name="Adhikari A."/>
            <person name="Zheng C.-J."/>
            <person name="Schuster L."/>
            <person name="Cowan T.M."/>
            <person name="Smanski M.J."/>
            <person name="Chevrette M.G."/>
            <person name="De Carvalho L.P.S."/>
            <person name="Shen B."/>
        </authorList>
    </citation>
    <scope>NUCLEOTIDE SEQUENCE [LARGE SCALE GENOMIC DNA]</scope>
    <source>
        <strain evidence="1 2">NPDC048320</strain>
    </source>
</reference>
<comment type="caution">
    <text evidence="1">The sequence shown here is derived from an EMBL/GenBank/DDBJ whole genome shotgun (WGS) entry which is preliminary data.</text>
</comment>
<protein>
    <submittedName>
        <fullName evidence="1">Uncharacterized protein</fullName>
    </submittedName>
</protein>
<proteinExistence type="predicted"/>
<gene>
    <name evidence="1" type="ORF">ACGFZB_27640</name>
</gene>
<dbReference type="EMBL" id="JBICYV010000014">
    <property type="protein sequence ID" value="MFG3014129.1"/>
    <property type="molecule type" value="Genomic_DNA"/>
</dbReference>
<evidence type="ECO:0000313" key="1">
    <source>
        <dbReference type="EMBL" id="MFG3014129.1"/>
    </source>
</evidence>
<dbReference type="Proteomes" id="UP001604267">
    <property type="component" value="Unassembled WGS sequence"/>
</dbReference>
<accession>A0ABW7BAA6</accession>
<evidence type="ECO:0000313" key="2">
    <source>
        <dbReference type="Proteomes" id="UP001604267"/>
    </source>
</evidence>
<sequence length="128" mass="14288">MRVRARVEGGQLVVRLPWRMAVAARRRVVRTPLEAVAEVRVEPSWWRALRLGTPGRHYRFRAGRWCAGELVHARGRDLLALVAGEPALVVDLFCSESHPQSPYTRLALSVPDPHGIAAALRHSTARDA</sequence>